<evidence type="ECO:0000313" key="4">
    <source>
        <dbReference type="Proteomes" id="UP000014139"/>
    </source>
</evidence>
<proteinExistence type="predicted"/>
<dbReference type="InterPro" id="IPR007278">
    <property type="entry name" value="DUF397"/>
</dbReference>
<reference evidence="3 4" key="1">
    <citation type="submission" date="2013-02" db="EMBL/GenBank/DDBJ databases">
        <title>Draft genome sequence of Amycolatopsis vancoresmycina strain DSM 44592T.</title>
        <authorList>
            <person name="Kumar S."/>
            <person name="Kaur N."/>
            <person name="Kaur C."/>
            <person name="Raghava G.P.S."/>
            <person name="Mayilraj S."/>
        </authorList>
    </citation>
    <scope>NUCLEOTIDE SEQUENCE [LARGE SCALE GENOMIC DNA]</scope>
    <source>
        <strain evidence="3 4">DSM 44592</strain>
    </source>
</reference>
<dbReference type="Proteomes" id="UP000014139">
    <property type="component" value="Unassembled WGS sequence"/>
</dbReference>
<dbReference type="RefSeq" id="WP_003078164.1">
    <property type="nucleotide sequence ID" value="NZ_AOUO01000178.1"/>
</dbReference>
<organism evidence="3 4">
    <name type="scientific">Amycolatopsis vancoresmycina DSM 44592</name>
    <dbReference type="NCBI Taxonomy" id="1292037"/>
    <lineage>
        <taxon>Bacteria</taxon>
        <taxon>Bacillati</taxon>
        <taxon>Actinomycetota</taxon>
        <taxon>Actinomycetes</taxon>
        <taxon>Pseudonocardiales</taxon>
        <taxon>Pseudonocardiaceae</taxon>
        <taxon>Amycolatopsis</taxon>
    </lineage>
</organism>
<name>R1ICG1_9PSEU</name>
<evidence type="ECO:0000256" key="1">
    <source>
        <dbReference type="SAM" id="MobiDB-lite"/>
    </source>
</evidence>
<protein>
    <recommendedName>
        <fullName evidence="2">DUF397 domain-containing protein</fullName>
    </recommendedName>
</protein>
<feature type="compositionally biased region" description="Low complexity" evidence="1">
    <location>
        <begin position="1"/>
        <end position="14"/>
    </location>
</feature>
<keyword evidence="4" id="KW-1185">Reference proteome</keyword>
<dbReference type="PATRIC" id="fig|1292037.4.peg.2561"/>
<evidence type="ECO:0000259" key="2">
    <source>
        <dbReference type="Pfam" id="PF04149"/>
    </source>
</evidence>
<feature type="domain" description="DUF397" evidence="2">
    <location>
        <begin position="7"/>
        <end position="58"/>
    </location>
</feature>
<gene>
    <name evidence="3" type="ORF">H480_13414</name>
</gene>
<accession>R1ICG1</accession>
<comment type="caution">
    <text evidence="3">The sequence shown here is derived from an EMBL/GenBank/DDBJ whole genome shotgun (WGS) entry which is preliminary data.</text>
</comment>
<dbReference type="Pfam" id="PF04149">
    <property type="entry name" value="DUF397"/>
    <property type="match status" value="1"/>
</dbReference>
<evidence type="ECO:0000313" key="3">
    <source>
        <dbReference type="EMBL" id="EOD68059.1"/>
    </source>
</evidence>
<dbReference type="AlphaFoldDB" id="R1ICG1"/>
<sequence>MTSHSRSWRKSSYSGGNNGDCVEVALNTELVGVRDSKAPTSGELALPAEAWTTFLRELS</sequence>
<dbReference type="EMBL" id="AOUO01000178">
    <property type="protein sequence ID" value="EOD68059.1"/>
    <property type="molecule type" value="Genomic_DNA"/>
</dbReference>
<dbReference type="OrthoDB" id="4267227at2"/>
<feature type="region of interest" description="Disordered" evidence="1">
    <location>
        <begin position="1"/>
        <end position="20"/>
    </location>
</feature>
<dbReference type="eggNOG" id="ENOG502ZSJP">
    <property type="taxonomic scope" value="Bacteria"/>
</dbReference>